<dbReference type="AlphaFoldDB" id="A0A9D4UUV0"/>
<name>A0A9D4UUV0_ADICA</name>
<dbReference type="EMBL" id="JABFUD020000011">
    <property type="protein sequence ID" value="KAI5073848.1"/>
    <property type="molecule type" value="Genomic_DNA"/>
</dbReference>
<accession>A0A9D4UUV0</accession>
<reference evidence="1" key="1">
    <citation type="submission" date="2021-01" db="EMBL/GenBank/DDBJ databases">
        <title>Adiantum capillus-veneris genome.</title>
        <authorList>
            <person name="Fang Y."/>
            <person name="Liao Q."/>
        </authorList>
    </citation>
    <scope>NUCLEOTIDE SEQUENCE</scope>
    <source>
        <strain evidence="1">H3</strain>
        <tissue evidence="1">Leaf</tissue>
    </source>
</reference>
<evidence type="ECO:0000313" key="1">
    <source>
        <dbReference type="EMBL" id="KAI5073848.1"/>
    </source>
</evidence>
<comment type="caution">
    <text evidence="1">The sequence shown here is derived from an EMBL/GenBank/DDBJ whole genome shotgun (WGS) entry which is preliminary data.</text>
</comment>
<sequence>NVQNFETLSLSLSRHLLRPLQKGSLQALSLSPHAGGQACFPRQLGNGFSQPAWGCCLRQEQQLNSLGQGERVTGHEERERCVQRGSSRCRGRQRGIARGCRRSFGIFQANEFISLVTRLKILARDIGSDRCSGCKKASEDLSHLFKQCSTISGPAGKLCKWVQKTWNVGFYMKDLFFGEMVMKSQALLIYVQTVRFCYLQHF</sequence>
<dbReference type="Proteomes" id="UP000886520">
    <property type="component" value="Chromosome 11"/>
</dbReference>
<organism evidence="1 2">
    <name type="scientific">Adiantum capillus-veneris</name>
    <name type="common">Maidenhair fern</name>
    <dbReference type="NCBI Taxonomy" id="13818"/>
    <lineage>
        <taxon>Eukaryota</taxon>
        <taxon>Viridiplantae</taxon>
        <taxon>Streptophyta</taxon>
        <taxon>Embryophyta</taxon>
        <taxon>Tracheophyta</taxon>
        <taxon>Polypodiopsida</taxon>
        <taxon>Polypodiidae</taxon>
        <taxon>Polypodiales</taxon>
        <taxon>Pteridineae</taxon>
        <taxon>Pteridaceae</taxon>
        <taxon>Vittarioideae</taxon>
        <taxon>Adiantum</taxon>
    </lineage>
</organism>
<feature type="non-terminal residue" evidence="1">
    <location>
        <position position="202"/>
    </location>
</feature>
<evidence type="ECO:0000313" key="2">
    <source>
        <dbReference type="Proteomes" id="UP000886520"/>
    </source>
</evidence>
<protein>
    <submittedName>
        <fullName evidence="1">Uncharacterized protein</fullName>
    </submittedName>
</protein>
<gene>
    <name evidence="1" type="ORF">GOP47_0011861</name>
</gene>
<proteinExistence type="predicted"/>
<keyword evidence="2" id="KW-1185">Reference proteome</keyword>